<dbReference type="Pfam" id="PF03061">
    <property type="entry name" value="4HBT"/>
    <property type="match status" value="2"/>
</dbReference>
<reference evidence="5" key="1">
    <citation type="journal article" date="2020" name="Fungal Divers.">
        <title>Resolving the Mortierellaceae phylogeny through synthesis of multi-gene phylogenetics and phylogenomics.</title>
        <authorList>
            <person name="Vandepol N."/>
            <person name="Liber J."/>
            <person name="Desiro A."/>
            <person name="Na H."/>
            <person name="Kennedy M."/>
            <person name="Barry K."/>
            <person name="Grigoriev I.V."/>
            <person name="Miller A.N."/>
            <person name="O'Donnell K."/>
            <person name="Stajich J.E."/>
            <person name="Bonito G."/>
        </authorList>
    </citation>
    <scope>NUCLEOTIDE SEQUENCE</scope>
    <source>
        <strain evidence="5">REB-010B</strain>
    </source>
</reference>
<dbReference type="PANTHER" id="PTHR11049:SF16">
    <property type="entry name" value="PROTEIN VDLD"/>
    <property type="match status" value="1"/>
</dbReference>
<feature type="compositionally biased region" description="Basic and acidic residues" evidence="3">
    <location>
        <begin position="227"/>
        <end position="247"/>
    </location>
</feature>
<dbReference type="GO" id="GO:0006637">
    <property type="term" value="P:acyl-CoA metabolic process"/>
    <property type="evidence" value="ECO:0007669"/>
    <property type="project" value="TreeGrafter"/>
</dbReference>
<keyword evidence="6" id="KW-1185">Reference proteome</keyword>
<dbReference type="Proteomes" id="UP000738325">
    <property type="component" value="Unassembled WGS sequence"/>
</dbReference>
<sequence>MNSLTAALTNLFRRAPDSAETTADRGGPDSLVWRPEIPLSKEPSQVTMTELVLPSHCDGRGFCLGAAKKHGVYPAVTRSVDAVHFLGPITTQNIVIIQASVNRAWKTSMEVGVRVMTEELLSADQRYCCHAYLTFVALPQPPLTTLTSSQPHLPSQPPLPQGSAQTEDAAATRAVLSESLAARRYSFSLPSSKSDSKLNAKHLPTIQLPAIEPTTSVEMERYNMAQSRRETRLQQSKEAKEEEDKLLSDVRDQMRRWNVTQTESPNLKLPPSEDDGLPRMSIQATFAESVQLVLPQHANSLSITFGGQVMKWMENVAAVSASRFARVPIVTASIDSLQFHRKTMIGDCLTMRSVVTRVFKSSMEIYVFVDSENLVTGKQTFTNEAFFSMVALQPTPSLQPMKARLPYLVPGSDLETALSDAGEKRRLRRLQQRHELAEREIQFLVHSPSIEQTTNPI</sequence>
<evidence type="ECO:0000313" key="6">
    <source>
        <dbReference type="Proteomes" id="UP000738325"/>
    </source>
</evidence>
<dbReference type="CDD" id="cd03442">
    <property type="entry name" value="BFIT_BACH"/>
    <property type="match status" value="2"/>
</dbReference>
<protein>
    <submittedName>
        <fullName evidence="5">Acyl-coenzyme A thioesterase 11</fullName>
    </submittedName>
</protein>
<evidence type="ECO:0000259" key="4">
    <source>
        <dbReference type="PROSITE" id="PS51770"/>
    </source>
</evidence>
<dbReference type="GO" id="GO:0005829">
    <property type="term" value="C:cytosol"/>
    <property type="evidence" value="ECO:0007669"/>
    <property type="project" value="TreeGrafter"/>
</dbReference>
<dbReference type="InterPro" id="IPR006683">
    <property type="entry name" value="Thioestr_dom"/>
</dbReference>
<dbReference type="OrthoDB" id="3184331at2759"/>
<dbReference type="GO" id="GO:0052816">
    <property type="term" value="F:long-chain fatty acyl-CoA hydrolase activity"/>
    <property type="evidence" value="ECO:0007669"/>
    <property type="project" value="TreeGrafter"/>
</dbReference>
<dbReference type="AlphaFoldDB" id="A0A9P6RDQ2"/>
<feature type="region of interest" description="Disordered" evidence="3">
    <location>
        <begin position="146"/>
        <end position="171"/>
    </location>
</feature>
<evidence type="ECO:0000313" key="5">
    <source>
        <dbReference type="EMBL" id="KAG0315637.1"/>
    </source>
</evidence>
<comment type="caution">
    <text evidence="5">The sequence shown here is derived from an EMBL/GenBank/DDBJ whole genome shotgun (WGS) entry which is preliminary data.</text>
</comment>
<name>A0A9P6RDQ2_9FUNG</name>
<organism evidence="5 6">
    <name type="scientific">Dissophora globulifera</name>
    <dbReference type="NCBI Taxonomy" id="979702"/>
    <lineage>
        <taxon>Eukaryota</taxon>
        <taxon>Fungi</taxon>
        <taxon>Fungi incertae sedis</taxon>
        <taxon>Mucoromycota</taxon>
        <taxon>Mortierellomycotina</taxon>
        <taxon>Mortierellomycetes</taxon>
        <taxon>Mortierellales</taxon>
        <taxon>Mortierellaceae</taxon>
        <taxon>Dissophora</taxon>
    </lineage>
</organism>
<dbReference type="Gene3D" id="3.10.129.10">
    <property type="entry name" value="Hotdog Thioesterase"/>
    <property type="match status" value="2"/>
</dbReference>
<dbReference type="PANTHER" id="PTHR11049">
    <property type="entry name" value="ACYL COENZYME A THIOESTER HYDROLASE"/>
    <property type="match status" value="1"/>
</dbReference>
<dbReference type="PROSITE" id="PS51770">
    <property type="entry name" value="HOTDOG_ACOT"/>
    <property type="match status" value="2"/>
</dbReference>
<feature type="domain" description="HotDog ACOT-type" evidence="4">
    <location>
        <begin position="283"/>
        <end position="395"/>
    </location>
</feature>
<dbReference type="SUPFAM" id="SSF54637">
    <property type="entry name" value="Thioesterase/thiol ester dehydrase-isomerase"/>
    <property type="match status" value="2"/>
</dbReference>
<keyword evidence="2" id="KW-0175">Coiled coil</keyword>
<keyword evidence="1" id="KW-0378">Hydrolase</keyword>
<feature type="region of interest" description="Disordered" evidence="3">
    <location>
        <begin position="225"/>
        <end position="247"/>
    </location>
</feature>
<accession>A0A9P6RDQ2</accession>
<feature type="coiled-coil region" evidence="2">
    <location>
        <begin position="420"/>
        <end position="447"/>
    </location>
</feature>
<evidence type="ECO:0000256" key="2">
    <source>
        <dbReference type="SAM" id="Coils"/>
    </source>
</evidence>
<dbReference type="InterPro" id="IPR040170">
    <property type="entry name" value="Cytosol_ACT"/>
</dbReference>
<proteinExistence type="predicted"/>
<evidence type="ECO:0000256" key="1">
    <source>
        <dbReference type="ARBA" id="ARBA00022801"/>
    </source>
</evidence>
<gene>
    <name evidence="5" type="primary">ACOT11</name>
    <name evidence="5" type="ORF">BGZ99_007343</name>
</gene>
<dbReference type="InterPro" id="IPR033120">
    <property type="entry name" value="HOTDOG_ACOT"/>
</dbReference>
<dbReference type="InterPro" id="IPR029069">
    <property type="entry name" value="HotDog_dom_sf"/>
</dbReference>
<evidence type="ECO:0000256" key="3">
    <source>
        <dbReference type="SAM" id="MobiDB-lite"/>
    </source>
</evidence>
<dbReference type="EMBL" id="JAAAIP010000525">
    <property type="protein sequence ID" value="KAG0315637.1"/>
    <property type="molecule type" value="Genomic_DNA"/>
</dbReference>
<feature type="domain" description="HotDog ACOT-type" evidence="4">
    <location>
        <begin position="16"/>
        <end position="141"/>
    </location>
</feature>